<feature type="domain" description="DUF1985" evidence="1">
    <location>
        <begin position="27"/>
        <end position="160"/>
    </location>
</feature>
<dbReference type="InterPro" id="IPR015410">
    <property type="entry name" value="DUF1985"/>
</dbReference>
<evidence type="ECO:0000313" key="3">
    <source>
        <dbReference type="Proteomes" id="UP001604336"/>
    </source>
</evidence>
<organism evidence="2 3">
    <name type="scientific">Abeliophyllum distichum</name>
    <dbReference type="NCBI Taxonomy" id="126358"/>
    <lineage>
        <taxon>Eukaryota</taxon>
        <taxon>Viridiplantae</taxon>
        <taxon>Streptophyta</taxon>
        <taxon>Embryophyta</taxon>
        <taxon>Tracheophyta</taxon>
        <taxon>Spermatophyta</taxon>
        <taxon>Magnoliopsida</taxon>
        <taxon>eudicotyledons</taxon>
        <taxon>Gunneridae</taxon>
        <taxon>Pentapetalae</taxon>
        <taxon>asterids</taxon>
        <taxon>lamiids</taxon>
        <taxon>Lamiales</taxon>
        <taxon>Oleaceae</taxon>
        <taxon>Forsythieae</taxon>
        <taxon>Abeliophyllum</taxon>
    </lineage>
</organism>
<evidence type="ECO:0000313" key="2">
    <source>
        <dbReference type="EMBL" id="KAL2505839.1"/>
    </source>
</evidence>
<protein>
    <recommendedName>
        <fullName evidence="1">DUF1985 domain-containing protein</fullName>
    </recommendedName>
</protein>
<reference evidence="3" key="1">
    <citation type="submission" date="2024-07" db="EMBL/GenBank/DDBJ databases">
        <title>Two chromosome-level genome assemblies of Korean endemic species Abeliophyllum distichum and Forsythia ovata (Oleaceae).</title>
        <authorList>
            <person name="Jang H."/>
        </authorList>
    </citation>
    <scope>NUCLEOTIDE SEQUENCE [LARGE SCALE GENOMIC DNA]</scope>
</reference>
<dbReference type="AlphaFoldDB" id="A0ABD1SZE9"/>
<dbReference type="Proteomes" id="UP001604336">
    <property type="component" value="Unassembled WGS sequence"/>
</dbReference>
<comment type="caution">
    <text evidence="2">The sequence shown here is derived from an EMBL/GenBank/DDBJ whole genome shotgun (WGS) entry which is preliminary data.</text>
</comment>
<name>A0ABD1SZE9_9LAMI</name>
<dbReference type="EMBL" id="JBFOLK010000006">
    <property type="protein sequence ID" value="KAL2505839.1"/>
    <property type="molecule type" value="Genomic_DNA"/>
</dbReference>
<sequence length="306" mass="35407">MFSDTCFAHFLDVEDIVVNHQLIYQVLLREVKQPNPDEMWFKIGDSIVSFTMEDFCLITGLGLEGEDKRSVFDSTYCRIKNEYLNHLSSISTSDISQFFINSDYLCDDDVVRFGLLYFLTNLMFTVTYKRLVEESLMVLIDSPEFNSYAWGKELFKITLSSLKVGLRNKYLIIEGDGKPYLAYRICGFVLAFQVWIYETIPILDGKFCSRISSRSPRMLNWTSRVNGTFNYNLNVEKDIFGRPDECCFTKESMTRSINALQSKHEKLISDQFKMKMEIHNLFTDFANSIVDGIEAVTSLIGLDQLD</sequence>
<keyword evidence="3" id="KW-1185">Reference proteome</keyword>
<dbReference type="PANTHER" id="PTHR48449">
    <property type="entry name" value="DUF1985 DOMAIN-CONTAINING PROTEIN"/>
    <property type="match status" value="1"/>
</dbReference>
<gene>
    <name evidence="2" type="ORF">Adt_21460</name>
</gene>
<accession>A0ABD1SZE9</accession>
<proteinExistence type="predicted"/>
<evidence type="ECO:0000259" key="1">
    <source>
        <dbReference type="Pfam" id="PF09331"/>
    </source>
</evidence>
<dbReference type="PANTHER" id="PTHR48449:SF1">
    <property type="entry name" value="DUF1985 DOMAIN-CONTAINING PROTEIN"/>
    <property type="match status" value="1"/>
</dbReference>
<dbReference type="Pfam" id="PF09331">
    <property type="entry name" value="DUF1985"/>
    <property type="match status" value="1"/>
</dbReference>